<dbReference type="RefSeq" id="WP_345365723.1">
    <property type="nucleotide sequence ID" value="NZ_BAABII010000016.1"/>
</dbReference>
<protein>
    <submittedName>
        <fullName evidence="4">MlaD family protein</fullName>
    </submittedName>
</protein>
<keyword evidence="5" id="KW-1185">Reference proteome</keyword>
<evidence type="ECO:0000313" key="5">
    <source>
        <dbReference type="Proteomes" id="UP001564626"/>
    </source>
</evidence>
<name>A0ABV4CLP4_9PSEU</name>
<dbReference type="PROSITE" id="PS51257">
    <property type="entry name" value="PROKAR_LIPOPROTEIN"/>
    <property type="match status" value="1"/>
</dbReference>
<dbReference type="Proteomes" id="UP001564626">
    <property type="component" value="Unassembled WGS sequence"/>
</dbReference>
<dbReference type="InterPro" id="IPR024516">
    <property type="entry name" value="Mce_C"/>
</dbReference>
<feature type="compositionally biased region" description="Basic and acidic residues" evidence="1">
    <location>
        <begin position="319"/>
        <end position="340"/>
    </location>
</feature>
<feature type="domain" description="Mce/MlaD" evidence="2">
    <location>
        <begin position="38"/>
        <end position="111"/>
    </location>
</feature>
<proteinExistence type="predicted"/>
<dbReference type="PANTHER" id="PTHR33371:SF16">
    <property type="entry name" value="MCE-FAMILY PROTEIN MCE3F"/>
    <property type="match status" value="1"/>
</dbReference>
<dbReference type="PANTHER" id="PTHR33371">
    <property type="entry name" value="INTERMEMBRANE PHOSPHOLIPID TRANSPORT SYSTEM BINDING PROTEIN MLAD-RELATED"/>
    <property type="match status" value="1"/>
</dbReference>
<reference evidence="4 5" key="1">
    <citation type="submission" date="2024-08" db="EMBL/GenBank/DDBJ databases">
        <title>Genome mining of Saccharopolyspora cebuensis PGLac3 from Nigerian medicinal plant.</title>
        <authorList>
            <person name="Ezeobiora C.E."/>
            <person name="Igbokwe N.H."/>
            <person name="Amin D.H."/>
            <person name="Mendie U.E."/>
        </authorList>
    </citation>
    <scope>NUCLEOTIDE SEQUENCE [LARGE SCALE GENOMIC DNA]</scope>
    <source>
        <strain evidence="4 5">PGLac3</strain>
    </source>
</reference>
<evidence type="ECO:0000313" key="4">
    <source>
        <dbReference type="EMBL" id="MEY8041408.1"/>
    </source>
</evidence>
<dbReference type="InterPro" id="IPR003399">
    <property type="entry name" value="Mce/MlaD"/>
</dbReference>
<evidence type="ECO:0000259" key="3">
    <source>
        <dbReference type="Pfam" id="PF11887"/>
    </source>
</evidence>
<feature type="domain" description="Mammalian cell entry C-terminal" evidence="3">
    <location>
        <begin position="119"/>
        <end position="318"/>
    </location>
</feature>
<accession>A0ABV4CLP4</accession>
<dbReference type="InterPro" id="IPR005693">
    <property type="entry name" value="Mce"/>
</dbReference>
<dbReference type="EMBL" id="JBGEHV010000036">
    <property type="protein sequence ID" value="MEY8041408.1"/>
    <property type="molecule type" value="Genomic_DNA"/>
</dbReference>
<organism evidence="4 5">
    <name type="scientific">Saccharopolyspora cebuensis</name>
    <dbReference type="NCBI Taxonomy" id="418759"/>
    <lineage>
        <taxon>Bacteria</taxon>
        <taxon>Bacillati</taxon>
        <taxon>Actinomycetota</taxon>
        <taxon>Actinomycetes</taxon>
        <taxon>Pseudonocardiales</taxon>
        <taxon>Pseudonocardiaceae</taxon>
        <taxon>Saccharopolyspora</taxon>
    </lineage>
</organism>
<feature type="region of interest" description="Disordered" evidence="1">
    <location>
        <begin position="318"/>
        <end position="363"/>
    </location>
</feature>
<dbReference type="InterPro" id="IPR052336">
    <property type="entry name" value="MlaD_Phospholipid_Transporter"/>
</dbReference>
<sequence length="395" mass="41353">MRNPLALLQVLLFAAVSLGCVHYVATTVLGPHDARDPLRVQVRMPDSAGLAVTSQVTYRGVQVGEVADVRLDGEEVVLDLVLDPRQRIPADARAVVSADTPMAVRHLDLQPADADPPFLRDGGVLQRTAVPPPLHEVLAAAAELGAGLDEQDLDVVATALATGFADAGPELARVLDNTSALVAELQRRRPQLERLADGTRTLAGPDGAGGDRLRGLAADLRAVTGSLREHEPALRHLAQAAPGTARRITGLLAENEPALTTLLGNLVTTGQIVSMRTPALEHAITVFPETLGALGGIVHGGTADFYLVGAQGPVCYSGTERRSPTETGPREPRLDWHCPGDRPGVGQRGAANAPRPATTTYDPVTGETAAGFRLAGGSPLLGPNPWYAIPLHGTQ</sequence>
<dbReference type="NCBIfam" id="TIGR00996">
    <property type="entry name" value="Mtu_fam_mce"/>
    <property type="match status" value="1"/>
</dbReference>
<gene>
    <name evidence="4" type="ORF">AB8O55_18545</name>
</gene>
<comment type="caution">
    <text evidence="4">The sequence shown here is derived from an EMBL/GenBank/DDBJ whole genome shotgun (WGS) entry which is preliminary data.</text>
</comment>
<evidence type="ECO:0000256" key="1">
    <source>
        <dbReference type="SAM" id="MobiDB-lite"/>
    </source>
</evidence>
<evidence type="ECO:0000259" key="2">
    <source>
        <dbReference type="Pfam" id="PF02470"/>
    </source>
</evidence>
<dbReference type="Pfam" id="PF02470">
    <property type="entry name" value="MlaD"/>
    <property type="match status" value="1"/>
</dbReference>
<dbReference type="Pfam" id="PF11887">
    <property type="entry name" value="Mce4_CUP1"/>
    <property type="match status" value="1"/>
</dbReference>